<name>A0A392USX0_9FABA</name>
<organism evidence="1 2">
    <name type="scientific">Trifolium medium</name>
    <dbReference type="NCBI Taxonomy" id="97028"/>
    <lineage>
        <taxon>Eukaryota</taxon>
        <taxon>Viridiplantae</taxon>
        <taxon>Streptophyta</taxon>
        <taxon>Embryophyta</taxon>
        <taxon>Tracheophyta</taxon>
        <taxon>Spermatophyta</taxon>
        <taxon>Magnoliopsida</taxon>
        <taxon>eudicotyledons</taxon>
        <taxon>Gunneridae</taxon>
        <taxon>Pentapetalae</taxon>
        <taxon>rosids</taxon>
        <taxon>fabids</taxon>
        <taxon>Fabales</taxon>
        <taxon>Fabaceae</taxon>
        <taxon>Papilionoideae</taxon>
        <taxon>50 kb inversion clade</taxon>
        <taxon>NPAAA clade</taxon>
        <taxon>Hologalegina</taxon>
        <taxon>IRL clade</taxon>
        <taxon>Trifolieae</taxon>
        <taxon>Trifolium</taxon>
    </lineage>
</organism>
<dbReference type="Proteomes" id="UP000265520">
    <property type="component" value="Unassembled WGS sequence"/>
</dbReference>
<dbReference type="EMBL" id="LXQA010966437">
    <property type="protein sequence ID" value="MCI79118.1"/>
    <property type="molecule type" value="Genomic_DNA"/>
</dbReference>
<proteinExistence type="predicted"/>
<feature type="non-terminal residue" evidence="1">
    <location>
        <position position="65"/>
    </location>
</feature>
<comment type="caution">
    <text evidence="1">The sequence shown here is derived from an EMBL/GenBank/DDBJ whole genome shotgun (WGS) entry which is preliminary data.</text>
</comment>
<sequence length="65" mass="7483">MSNVALKFHFSALPALAGNCAQLGEHQARRRRKLRFPGFCWLLRPTWEVPSQAQYTVHTGLTFRI</sequence>
<gene>
    <name evidence="1" type="ORF">A2U01_0100389</name>
</gene>
<evidence type="ECO:0000313" key="1">
    <source>
        <dbReference type="EMBL" id="MCI79118.1"/>
    </source>
</evidence>
<evidence type="ECO:0000313" key="2">
    <source>
        <dbReference type="Proteomes" id="UP000265520"/>
    </source>
</evidence>
<reference evidence="1 2" key="1">
    <citation type="journal article" date="2018" name="Front. Plant Sci.">
        <title>Red Clover (Trifolium pratense) and Zigzag Clover (T. medium) - A Picture of Genomic Similarities and Differences.</title>
        <authorList>
            <person name="Dluhosova J."/>
            <person name="Istvanek J."/>
            <person name="Nedelnik J."/>
            <person name="Repkova J."/>
        </authorList>
    </citation>
    <scope>NUCLEOTIDE SEQUENCE [LARGE SCALE GENOMIC DNA]</scope>
    <source>
        <strain evidence="2">cv. 10/8</strain>
        <tissue evidence="1">Leaf</tissue>
    </source>
</reference>
<dbReference type="AlphaFoldDB" id="A0A392USX0"/>
<accession>A0A392USX0</accession>
<protein>
    <submittedName>
        <fullName evidence="1">Uncharacterized protein</fullName>
    </submittedName>
</protein>
<keyword evidence="2" id="KW-1185">Reference proteome</keyword>